<dbReference type="Pfam" id="PF00355">
    <property type="entry name" value="Rieske"/>
    <property type="match status" value="1"/>
</dbReference>
<evidence type="ECO:0000256" key="3">
    <source>
        <dbReference type="ARBA" id="ARBA00022723"/>
    </source>
</evidence>
<keyword evidence="5" id="KW-0408">Iron</keyword>
<evidence type="ECO:0000256" key="5">
    <source>
        <dbReference type="ARBA" id="ARBA00023004"/>
    </source>
</evidence>
<dbReference type="Proteomes" id="UP000321464">
    <property type="component" value="Unassembled WGS sequence"/>
</dbReference>
<comment type="caution">
    <text evidence="8">The sequence shown here is derived from an EMBL/GenBank/DDBJ whole genome shotgun (WGS) entry which is preliminary data.</text>
</comment>
<dbReference type="Gene3D" id="2.102.10.10">
    <property type="entry name" value="Rieske [2Fe-2S] iron-sulphur domain"/>
    <property type="match status" value="1"/>
</dbReference>
<dbReference type="InterPro" id="IPR015879">
    <property type="entry name" value="Ring_hydroxy_dOase_asu_C_dom"/>
</dbReference>
<dbReference type="PRINTS" id="PR00090">
    <property type="entry name" value="RNGDIOXGNASE"/>
</dbReference>
<gene>
    <name evidence="8" type="ORF">NSE01_33790</name>
</gene>
<feature type="domain" description="Rieske" evidence="7">
    <location>
        <begin position="80"/>
        <end position="188"/>
    </location>
</feature>
<keyword evidence="3" id="KW-0479">Metal-binding</keyword>
<keyword evidence="4" id="KW-0560">Oxidoreductase</keyword>
<dbReference type="InterPro" id="IPR001663">
    <property type="entry name" value="Rng_hydr_dOase-A"/>
</dbReference>
<evidence type="ECO:0000313" key="9">
    <source>
        <dbReference type="Proteomes" id="UP000321464"/>
    </source>
</evidence>
<accession>A0A512APM2</accession>
<dbReference type="Pfam" id="PF00848">
    <property type="entry name" value="Ring_hydroxyl_A"/>
    <property type="match status" value="1"/>
</dbReference>
<dbReference type="SUPFAM" id="SSF55961">
    <property type="entry name" value="Bet v1-like"/>
    <property type="match status" value="1"/>
</dbReference>
<dbReference type="EMBL" id="BJYR01000023">
    <property type="protein sequence ID" value="GEO01547.1"/>
    <property type="molecule type" value="Genomic_DNA"/>
</dbReference>
<evidence type="ECO:0000256" key="2">
    <source>
        <dbReference type="ARBA" id="ARBA00022714"/>
    </source>
</evidence>
<name>A0A512APM2_9SPHN</name>
<protein>
    <submittedName>
        <fullName evidence="8">(2Fe-2S) ferredoxin</fullName>
    </submittedName>
</protein>
<dbReference type="InterPro" id="IPR017941">
    <property type="entry name" value="Rieske_2Fe-2S"/>
</dbReference>
<organism evidence="8 9">
    <name type="scientific">Novosphingobium sediminis</name>
    <dbReference type="NCBI Taxonomy" id="707214"/>
    <lineage>
        <taxon>Bacteria</taxon>
        <taxon>Pseudomonadati</taxon>
        <taxon>Pseudomonadota</taxon>
        <taxon>Alphaproteobacteria</taxon>
        <taxon>Sphingomonadales</taxon>
        <taxon>Sphingomonadaceae</taxon>
        <taxon>Novosphingobium</taxon>
    </lineage>
</organism>
<dbReference type="PANTHER" id="PTHR43756:SF5">
    <property type="entry name" value="CHOLINE MONOOXYGENASE, CHLOROPLASTIC"/>
    <property type="match status" value="1"/>
</dbReference>
<keyword evidence="2" id="KW-0001">2Fe-2S</keyword>
<dbReference type="GO" id="GO:0051537">
    <property type="term" value="F:2 iron, 2 sulfur cluster binding"/>
    <property type="evidence" value="ECO:0007669"/>
    <property type="project" value="UniProtKB-KW"/>
</dbReference>
<reference evidence="8 9" key="1">
    <citation type="submission" date="2019-07" db="EMBL/GenBank/DDBJ databases">
        <title>Whole genome shotgun sequence of Novosphingobium sediminis NBRC 106119.</title>
        <authorList>
            <person name="Hosoyama A."/>
            <person name="Uohara A."/>
            <person name="Ohji S."/>
            <person name="Ichikawa N."/>
        </authorList>
    </citation>
    <scope>NUCLEOTIDE SEQUENCE [LARGE SCALE GENOMIC DNA]</scope>
    <source>
        <strain evidence="8 9">NBRC 106119</strain>
    </source>
</reference>
<sequence length="473" mass="55141">MTEERVRDDDHLRFAEPYEPLDYEPYRQSYVLPEWKDTRALHKKRPSRDLGTARHTDTAVYYSREVMQQEWDLIWSKVWLLAGHLNDIPKENAFMKVDRGPESVIIVRGKGQSVRGMYNVCQHRGTRLIEQDFGSAKKFVCPFHKWEFSNTGELLKIEDRETFREEALCHDLNLPKVRTAVWRGWVFMTLNDEAPELEDWLGRDFLAHMEPYDLEKVIRIRDVQQEWPANWKTAHEAFIEGYHVQATHPQLYPAVDAYHAQTDLFENGHGISVYQFMSPSPQYISRLPGGLVEEHKIFLREAGIPEAEWPTHWSEVPGAIIKAKLAKKDYAIDYSKFTEGQLVDDWSFGVFPTTEMFLHPEGFFIQNWLPHPSDPEKCIYTVQVYAVPGIGELPSFMAVENADLSGKKVLPRTYIDTNDMVNLGPVISQDRALVPRVQKGLHSKGYKGAVYSEQEIRIRHFFDEYYRYLNGLK</sequence>
<keyword evidence="9" id="KW-1185">Reference proteome</keyword>
<evidence type="ECO:0000256" key="6">
    <source>
        <dbReference type="ARBA" id="ARBA00023014"/>
    </source>
</evidence>
<evidence type="ECO:0000256" key="1">
    <source>
        <dbReference type="ARBA" id="ARBA00001962"/>
    </source>
</evidence>
<dbReference type="InterPro" id="IPR036922">
    <property type="entry name" value="Rieske_2Fe-2S_sf"/>
</dbReference>
<proteinExistence type="predicted"/>
<dbReference type="AlphaFoldDB" id="A0A512APM2"/>
<dbReference type="RefSeq" id="WP_170233883.1">
    <property type="nucleotide sequence ID" value="NZ_BJYR01000023.1"/>
</dbReference>
<evidence type="ECO:0000256" key="4">
    <source>
        <dbReference type="ARBA" id="ARBA00023002"/>
    </source>
</evidence>
<comment type="cofactor">
    <cofactor evidence="1">
        <name>Fe cation</name>
        <dbReference type="ChEBI" id="CHEBI:24875"/>
    </cofactor>
</comment>
<dbReference type="Gene3D" id="3.90.380.10">
    <property type="entry name" value="Naphthalene 1,2-dioxygenase Alpha Subunit, Chain A, domain 1"/>
    <property type="match status" value="1"/>
</dbReference>
<keyword evidence="6" id="KW-0411">Iron-sulfur</keyword>
<dbReference type="PANTHER" id="PTHR43756">
    <property type="entry name" value="CHOLINE MONOOXYGENASE, CHLOROPLASTIC"/>
    <property type="match status" value="1"/>
</dbReference>
<evidence type="ECO:0000313" key="8">
    <source>
        <dbReference type="EMBL" id="GEO01547.1"/>
    </source>
</evidence>
<dbReference type="GO" id="GO:0016491">
    <property type="term" value="F:oxidoreductase activity"/>
    <property type="evidence" value="ECO:0007669"/>
    <property type="project" value="UniProtKB-KW"/>
</dbReference>
<dbReference type="SUPFAM" id="SSF50022">
    <property type="entry name" value="ISP domain"/>
    <property type="match status" value="1"/>
</dbReference>
<dbReference type="PROSITE" id="PS51296">
    <property type="entry name" value="RIESKE"/>
    <property type="match status" value="1"/>
</dbReference>
<dbReference type="GO" id="GO:0005506">
    <property type="term" value="F:iron ion binding"/>
    <property type="evidence" value="ECO:0007669"/>
    <property type="project" value="InterPro"/>
</dbReference>
<dbReference type="CDD" id="cd03469">
    <property type="entry name" value="Rieske_RO_Alpha_N"/>
    <property type="match status" value="1"/>
</dbReference>
<evidence type="ECO:0000259" key="7">
    <source>
        <dbReference type="PROSITE" id="PS51296"/>
    </source>
</evidence>